<organism evidence="1">
    <name type="scientific">marine metagenome</name>
    <dbReference type="NCBI Taxonomy" id="408172"/>
    <lineage>
        <taxon>unclassified sequences</taxon>
        <taxon>metagenomes</taxon>
        <taxon>ecological metagenomes</taxon>
    </lineage>
</organism>
<sequence length="74" mass="7399">MKKVKLIMAVVAMLGLFSSSTVYADGFGPGEGLYIGAFGGGGMGIVQPKVTTLGSTRSEITEGAADGHAGGTFE</sequence>
<dbReference type="EMBL" id="UINC01171983">
    <property type="protein sequence ID" value="SVD76830.1"/>
    <property type="molecule type" value="Genomic_DNA"/>
</dbReference>
<feature type="non-terminal residue" evidence="1">
    <location>
        <position position="74"/>
    </location>
</feature>
<evidence type="ECO:0000313" key="1">
    <source>
        <dbReference type="EMBL" id="SVD76830.1"/>
    </source>
</evidence>
<protein>
    <submittedName>
        <fullName evidence="1">Uncharacterized protein</fullName>
    </submittedName>
</protein>
<gene>
    <name evidence="1" type="ORF">METZ01_LOCUS429684</name>
</gene>
<reference evidence="1" key="1">
    <citation type="submission" date="2018-05" db="EMBL/GenBank/DDBJ databases">
        <authorList>
            <person name="Lanie J.A."/>
            <person name="Ng W.-L."/>
            <person name="Kazmierczak K.M."/>
            <person name="Andrzejewski T.M."/>
            <person name="Davidsen T.M."/>
            <person name="Wayne K.J."/>
            <person name="Tettelin H."/>
            <person name="Glass J.I."/>
            <person name="Rusch D."/>
            <person name="Podicherti R."/>
            <person name="Tsui H.-C.T."/>
            <person name="Winkler M.E."/>
        </authorList>
    </citation>
    <scope>NUCLEOTIDE SEQUENCE</scope>
</reference>
<proteinExistence type="predicted"/>
<accession>A0A382Y111</accession>
<name>A0A382Y111_9ZZZZ</name>
<dbReference type="AlphaFoldDB" id="A0A382Y111"/>